<accession>A0A2T3MS17</accession>
<sequence>MNWFWGGWGSGVLAFWRSGVLAFWRSGVLAFWRSGVLAFWRSGVLAFWRSGRSLIFQLQDVESFCYFLGPGSLSSHKKSPPFGGLSQ</sequence>
<comment type="caution">
    <text evidence="1">The sequence shown here is derived from an EMBL/GenBank/DDBJ whole genome shotgun (WGS) entry which is preliminary data.</text>
</comment>
<dbReference type="Proteomes" id="UP000240904">
    <property type="component" value="Unassembled WGS sequence"/>
</dbReference>
<reference evidence="1 2" key="1">
    <citation type="submission" date="2018-03" db="EMBL/GenBank/DDBJ databases">
        <title>Whole genome sequencing of Histamine producing bacteria.</title>
        <authorList>
            <person name="Butler K."/>
        </authorList>
    </citation>
    <scope>NUCLEOTIDE SEQUENCE [LARGE SCALE GENOMIC DNA]</scope>
    <source>
        <strain evidence="1 2">DSM 16190</strain>
    </source>
</reference>
<dbReference type="RefSeq" id="WP_107285393.1">
    <property type="nucleotide sequence ID" value="NZ_PYMC01000028.1"/>
</dbReference>
<evidence type="ECO:0000313" key="2">
    <source>
        <dbReference type="Proteomes" id="UP000240904"/>
    </source>
</evidence>
<proteinExistence type="predicted"/>
<organism evidence="1 2">
    <name type="scientific">Photobacterium lipolyticum</name>
    <dbReference type="NCBI Taxonomy" id="266810"/>
    <lineage>
        <taxon>Bacteria</taxon>
        <taxon>Pseudomonadati</taxon>
        <taxon>Pseudomonadota</taxon>
        <taxon>Gammaproteobacteria</taxon>
        <taxon>Vibrionales</taxon>
        <taxon>Vibrionaceae</taxon>
        <taxon>Photobacterium</taxon>
    </lineage>
</organism>
<gene>
    <name evidence="1" type="ORF">C9I89_21565</name>
</gene>
<keyword evidence="2" id="KW-1185">Reference proteome</keyword>
<dbReference type="EMBL" id="PYMC01000028">
    <property type="protein sequence ID" value="PSV99986.1"/>
    <property type="molecule type" value="Genomic_DNA"/>
</dbReference>
<name>A0A2T3MS17_9GAMM</name>
<protein>
    <submittedName>
        <fullName evidence="1">Uncharacterized protein</fullName>
    </submittedName>
</protein>
<evidence type="ECO:0000313" key="1">
    <source>
        <dbReference type="EMBL" id="PSV99986.1"/>
    </source>
</evidence>
<dbReference type="AlphaFoldDB" id="A0A2T3MS17"/>